<evidence type="ECO:0000256" key="1">
    <source>
        <dbReference type="ARBA" id="ARBA00022581"/>
    </source>
</evidence>
<feature type="region of interest" description="Disordered" evidence="2">
    <location>
        <begin position="89"/>
        <end position="169"/>
    </location>
</feature>
<feature type="compositionally biased region" description="Low complexity" evidence="2">
    <location>
        <begin position="89"/>
        <end position="140"/>
    </location>
</feature>
<reference evidence="3" key="1">
    <citation type="journal article" date="2015" name="PLoS ONE">
        <title>Comprehensive Evaluation of Toxoplasma gondii VEG and Neospora caninum LIV Genomes with Tachyzoite Stage Transcriptome and Proteome Defines Novel Transcript Features.</title>
        <authorList>
            <person name="Ramaprasad A."/>
            <person name="Mourier T."/>
            <person name="Naeem R."/>
            <person name="Malas T.B."/>
            <person name="Moussa E."/>
            <person name="Panigrahi A."/>
            <person name="Vermont S.J."/>
            <person name="Otto T.D."/>
            <person name="Wastling J."/>
            <person name="Pain A."/>
        </authorList>
    </citation>
    <scope>NUCLEOTIDE SEQUENCE</scope>
    <source>
        <strain evidence="3">Liverpool</strain>
    </source>
</reference>
<feature type="region of interest" description="Disordered" evidence="2">
    <location>
        <begin position="532"/>
        <end position="581"/>
    </location>
</feature>
<organism evidence="3">
    <name type="scientific">Neospora caninum (strain Liverpool)</name>
    <dbReference type="NCBI Taxonomy" id="572307"/>
    <lineage>
        <taxon>Eukaryota</taxon>
        <taxon>Sar</taxon>
        <taxon>Alveolata</taxon>
        <taxon>Apicomplexa</taxon>
        <taxon>Conoidasida</taxon>
        <taxon>Coccidia</taxon>
        <taxon>Eucoccidiorida</taxon>
        <taxon>Eimeriorina</taxon>
        <taxon>Sarcocystidae</taxon>
        <taxon>Neospora</taxon>
    </lineage>
</organism>
<feature type="region of interest" description="Disordered" evidence="2">
    <location>
        <begin position="668"/>
        <end position="689"/>
    </location>
</feature>
<proteinExistence type="predicted"/>
<feature type="region of interest" description="Disordered" evidence="2">
    <location>
        <begin position="1227"/>
        <end position="1247"/>
    </location>
</feature>
<feature type="compositionally biased region" description="Low complexity" evidence="2">
    <location>
        <begin position="211"/>
        <end position="249"/>
    </location>
</feature>
<dbReference type="PANTHER" id="PTHR13037">
    <property type="entry name" value="FORMIN"/>
    <property type="match status" value="1"/>
</dbReference>
<evidence type="ECO:0000256" key="2">
    <source>
        <dbReference type="SAM" id="MobiDB-lite"/>
    </source>
</evidence>
<feature type="region of interest" description="Disordered" evidence="2">
    <location>
        <begin position="1042"/>
        <end position="1070"/>
    </location>
</feature>
<dbReference type="EMBL" id="LN714481">
    <property type="protein sequence ID" value="CEL66313.1"/>
    <property type="molecule type" value="Genomic_DNA"/>
</dbReference>
<name>A0A0F7U903_NEOCL</name>
<feature type="compositionally biased region" description="Low complexity" evidence="2">
    <location>
        <begin position="260"/>
        <end position="269"/>
    </location>
</feature>
<evidence type="ECO:0000313" key="3">
    <source>
        <dbReference type="EMBL" id="CEL66313.1"/>
    </source>
</evidence>
<dbReference type="PANTHER" id="PTHR13037:SF24">
    <property type="entry name" value="POLYCOMB PROTEIN PCL-RELATED"/>
    <property type="match status" value="1"/>
</dbReference>
<sequence length="1247" mass="132496">MPRLVPCRGCMPYGNSPASLRRVLPSQPTQCLRSGSSPVLSLRGHASTVGSLCHSLRIRTDDPKVSRFPVSEFPKGRLCIHTSSLSAGFPGRSPVGPGRRPQSSSWVPGQRAALVSRRLSSSSQRRPGQSASGASAAVSSRPQASALRNPVSSSAPSPSPSVDPLFPSSSSPSYLPSASSWMPTFAVHPRPEFSPVPGMNSVLPTPPLPPSGSAASPSSIASSPSSAYASSPFPFSASPSVPGPLASPSAPRPPPPPSMPVGSALAPPAGGAPPPPFRPRPPPVPHAPAAFHASSVGLETEQQPTATQVLRGAPSHPGLSPRMPARAGSPWPPAAGLRPSSRPAPPAPPAAPSLPFYGYGYHPPPAYEETSSEESACFHASLESGGSLYLAGSSATHLAGSSSQHASEELHIQRIHRDVSGRSLPAPVLVGHLYSLASFAAKYTLVAAPPSPASTSFFVPSNSLLARYAPPSSSPVAAHEAPPSLISTAGLVAGALWGLVPELELTDVSPLLDGISVLLLLHQQQIQKGRRKQLDALVTPSPDASSPDLPGDERAEEALPTAAAGASRRAECDAGASEEGPDATAGLQLRLVARVVLDRLEELLHLMRVDEVSRAAWQAACVLPPSVVSPFFFYAVDLRMGDAICLLASEGPNNPDLFDQLLPLRSTAKGPVGRPASLSAETRSEDEGEKARERLTSLARVLHPFAAKPLINKVSFLRSAPMLQVVTRLLEATNESDPDTLVRLLHLFGNSVQARWLITSILSRLNVEGDADLPDSVLVDVSIAAGGGELPHQLTAACVRRLLSRASQGMHTHALAESVLALAGHLTLEQLFDLAGPIQERAEFLSARQQAALLLLYSQACVAATDLLRVLETHLLASMDTLPVDLFARTALAFSMSTSVSLLTVNKIAQTLQGHALANTISPERLVDVTLALAVAGLQNLRCWEAFGVAIRIADFSWKSLPILAWIFAMTDYREISAWQSIALLIPQFATELSMVQRSQLYEAFTAARLIGFFNVQEQVPELTTRLANWRRYWIRLRGHSASGSRGGGRTLPGRDGADGEEGDKKLNDQLTSPVPYDAILYVARIQCLQGRETELYTIPFLLPKYNLIFEPLDATPIHQGTGMKLGEVALRHRVWSVMGFNILTVMHSEFQQFFENPSIPQDPQVCEEAKTDGEGAEKPSPLQMVLEDGRKFNVGAAANFLTSRIENVARQASTLDSWLSVLKGGQQQSAPTASPAPVRAFPSMSL</sequence>
<feature type="compositionally biased region" description="Pro residues" evidence="2">
    <location>
        <begin position="270"/>
        <end position="286"/>
    </location>
</feature>
<feature type="region of interest" description="Disordered" evidence="2">
    <location>
        <begin position="310"/>
        <end position="349"/>
    </location>
</feature>
<feature type="compositionally biased region" description="Low complexity" evidence="2">
    <location>
        <begin position="150"/>
        <end position="169"/>
    </location>
</feature>
<keyword evidence="1" id="KW-0945">Host-virus interaction</keyword>
<feature type="compositionally biased region" description="Pro residues" evidence="2">
    <location>
        <begin position="250"/>
        <end position="259"/>
    </location>
</feature>
<accession>A0A0F7U903</accession>
<protein>
    <submittedName>
        <fullName evidence="3">Uncharacterized protein</fullName>
    </submittedName>
</protein>
<dbReference type="AlphaFoldDB" id="A0A0F7U903"/>
<feature type="region of interest" description="Disordered" evidence="2">
    <location>
        <begin position="198"/>
        <end position="290"/>
    </location>
</feature>
<gene>
    <name evidence="3" type="ORF">BN1204_021320</name>
</gene>